<organism evidence="11">
    <name type="scientific">Mutilla europaea</name>
    <dbReference type="NCBI Taxonomy" id="2749339"/>
    <lineage>
        <taxon>Eukaryota</taxon>
        <taxon>Metazoa</taxon>
        <taxon>Ecdysozoa</taxon>
        <taxon>Arthropoda</taxon>
        <taxon>Hexapoda</taxon>
        <taxon>Insecta</taxon>
        <taxon>Pterygota</taxon>
        <taxon>Neoptera</taxon>
        <taxon>Endopterygota</taxon>
        <taxon>Hymenoptera</taxon>
        <taxon>Apocrita</taxon>
        <taxon>Aculeata</taxon>
        <taxon>Pompiloidea</taxon>
        <taxon>Mutillidae</taxon>
        <taxon>Mutillinae</taxon>
        <taxon>Mutilla</taxon>
    </lineage>
</organism>
<dbReference type="GO" id="GO:0005743">
    <property type="term" value="C:mitochondrial inner membrane"/>
    <property type="evidence" value="ECO:0007669"/>
    <property type="project" value="UniProtKB-SubCell"/>
</dbReference>
<keyword evidence="5 8" id="KW-0812">Transmembrane</keyword>
<dbReference type="Pfam" id="PF00146">
    <property type="entry name" value="NADHdh"/>
    <property type="match status" value="1"/>
</dbReference>
<evidence type="ECO:0000256" key="5">
    <source>
        <dbReference type="ARBA" id="ARBA00022692"/>
    </source>
</evidence>
<gene>
    <name evidence="11" type="primary">ND1</name>
</gene>
<dbReference type="EC" id="7.1.1.2" evidence="9"/>
<protein>
    <recommendedName>
        <fullName evidence="3 9">NADH-ubiquinone oxidoreductase chain 1</fullName>
        <ecNumber evidence="9">7.1.1.2</ecNumber>
    </recommendedName>
</protein>
<feature type="transmembrane region" description="Helical" evidence="10">
    <location>
        <begin position="245"/>
        <end position="266"/>
    </location>
</feature>
<keyword evidence="4" id="KW-0813">Transport</keyword>
<keyword evidence="9" id="KW-0830">Ubiquinone</keyword>
<comment type="catalytic activity">
    <reaction evidence="9">
        <text>a ubiquinone + NADH + 5 H(+)(in) = a ubiquinol + NAD(+) + 4 H(+)(out)</text>
        <dbReference type="Rhea" id="RHEA:29091"/>
        <dbReference type="Rhea" id="RHEA-COMP:9565"/>
        <dbReference type="Rhea" id="RHEA-COMP:9566"/>
        <dbReference type="ChEBI" id="CHEBI:15378"/>
        <dbReference type="ChEBI" id="CHEBI:16389"/>
        <dbReference type="ChEBI" id="CHEBI:17976"/>
        <dbReference type="ChEBI" id="CHEBI:57540"/>
        <dbReference type="ChEBI" id="CHEBI:57945"/>
        <dbReference type="EC" id="7.1.1.2"/>
    </reaction>
</comment>
<feature type="transmembrane region" description="Helical" evidence="10">
    <location>
        <begin position="166"/>
        <end position="187"/>
    </location>
</feature>
<evidence type="ECO:0000313" key="11">
    <source>
        <dbReference type="EMBL" id="QNV11883.1"/>
    </source>
</evidence>
<evidence type="ECO:0000256" key="6">
    <source>
        <dbReference type="ARBA" id="ARBA00022989"/>
    </source>
</evidence>
<dbReference type="PANTHER" id="PTHR11432:SF3">
    <property type="entry name" value="NADH-UBIQUINONE OXIDOREDUCTASE CHAIN 1"/>
    <property type="match status" value="1"/>
</dbReference>
<feature type="transmembrane region" description="Helical" evidence="10">
    <location>
        <begin position="278"/>
        <end position="299"/>
    </location>
</feature>
<proteinExistence type="inferred from homology"/>
<evidence type="ECO:0000256" key="7">
    <source>
        <dbReference type="ARBA" id="ARBA00023136"/>
    </source>
</evidence>
<reference evidence="11" key="1">
    <citation type="submission" date="2020-08" db="EMBL/GenBank/DDBJ databases">
        <title>DNAmark Project.</title>
        <authorList>
            <person name="Leerhoei F."/>
        </authorList>
    </citation>
    <scope>NUCLEOTIDE SEQUENCE</scope>
    <source>
        <strain evidence="11">DM716</strain>
    </source>
</reference>
<feature type="transmembrane region" description="Helical" evidence="10">
    <location>
        <begin position="99"/>
        <end position="120"/>
    </location>
</feature>
<geneLocation type="mitochondrion" evidence="11"/>
<dbReference type="InterPro" id="IPR001694">
    <property type="entry name" value="NADH_UbQ_OxRdtase_su1/FPO"/>
</dbReference>
<dbReference type="GO" id="GO:0003954">
    <property type="term" value="F:NADH dehydrogenase activity"/>
    <property type="evidence" value="ECO:0007669"/>
    <property type="project" value="TreeGrafter"/>
</dbReference>
<evidence type="ECO:0000256" key="9">
    <source>
        <dbReference type="RuleBase" id="RU000473"/>
    </source>
</evidence>
<evidence type="ECO:0000256" key="2">
    <source>
        <dbReference type="ARBA" id="ARBA00010535"/>
    </source>
</evidence>
<keyword evidence="8" id="KW-0520">NAD</keyword>
<comment type="similarity">
    <text evidence="2 8">Belongs to the complex I subunit 1 family.</text>
</comment>
<dbReference type="GO" id="GO:0008137">
    <property type="term" value="F:NADH dehydrogenase (ubiquinone) activity"/>
    <property type="evidence" value="ECO:0007669"/>
    <property type="project" value="UniProtKB-EC"/>
</dbReference>
<dbReference type="GO" id="GO:0009060">
    <property type="term" value="P:aerobic respiration"/>
    <property type="evidence" value="ECO:0007669"/>
    <property type="project" value="TreeGrafter"/>
</dbReference>
<keyword evidence="9 11" id="KW-0496">Mitochondrion</keyword>
<evidence type="ECO:0000256" key="10">
    <source>
        <dbReference type="SAM" id="Phobius"/>
    </source>
</evidence>
<evidence type="ECO:0000256" key="3">
    <source>
        <dbReference type="ARBA" id="ARBA00021009"/>
    </source>
</evidence>
<dbReference type="AlphaFoldDB" id="A0A7L7S3C0"/>
<keyword evidence="7 10" id="KW-0472">Membrane</keyword>
<feature type="transmembrane region" description="Helical" evidence="10">
    <location>
        <begin position="141"/>
        <end position="160"/>
    </location>
</feature>
<accession>A0A7L7S3C0</accession>
<name>A0A7L7S3C0_9HYME</name>
<dbReference type="PANTHER" id="PTHR11432">
    <property type="entry name" value="NADH DEHYDROGENASE SUBUNIT 1"/>
    <property type="match status" value="1"/>
</dbReference>
<keyword evidence="6 10" id="KW-1133">Transmembrane helix</keyword>
<feature type="transmembrane region" description="Helical" evidence="10">
    <location>
        <begin position="62"/>
        <end position="87"/>
    </location>
</feature>
<feature type="transmembrane region" description="Helical" evidence="10">
    <location>
        <begin position="6"/>
        <end position="23"/>
    </location>
</feature>
<sequence length="303" mass="34132">MVMFYFIQILSVLISVAFITLLERKILGFIQARVGPNKILIKGLFQSLGDALKLASKDSGKLGIISLFEYNIMPIGMMFILLMLWSVMPSFLGGLSVDLLMILCIFSVGVYPIMIGGWFSGSFYSMLGSIRSIAQMISYEVNMIMIIISMVVLVKTFSLVDFNGMVLGVVQICNMYISLMLFLSFLIELNRTPIDLVEGESELVSGFNTEYYGFKFAMIFLSEYGMIVFMGSLLGLMVIGLVVGSTYWCFFTLMMIYLVIWIRGVLPRIRYDKLMELCWISGLSISVGILMLMLGYVSYLEMS</sequence>
<evidence type="ECO:0000256" key="4">
    <source>
        <dbReference type="ARBA" id="ARBA00022448"/>
    </source>
</evidence>
<evidence type="ECO:0000256" key="1">
    <source>
        <dbReference type="ARBA" id="ARBA00004141"/>
    </source>
</evidence>
<dbReference type="EMBL" id="MT862411">
    <property type="protein sequence ID" value="QNV11883.1"/>
    <property type="molecule type" value="Genomic_DNA"/>
</dbReference>
<evidence type="ECO:0000256" key="8">
    <source>
        <dbReference type="RuleBase" id="RU000471"/>
    </source>
</evidence>
<feature type="transmembrane region" description="Helical" evidence="10">
    <location>
        <begin position="216"/>
        <end position="239"/>
    </location>
</feature>
<comment type="subcellular location">
    <subcellularLocation>
        <location evidence="1">Membrane</location>
        <topology evidence="1">Multi-pass membrane protein</topology>
    </subcellularLocation>
    <subcellularLocation>
        <location evidence="8">Mitochondrion inner membrane</location>
        <topology evidence="8">Multi-pass membrane protein</topology>
    </subcellularLocation>
</comment>